<dbReference type="PANTHER" id="PTHR42908">
    <property type="entry name" value="TRANSLATION ELONGATION FACTOR-RELATED"/>
    <property type="match status" value="1"/>
</dbReference>
<dbReference type="InterPro" id="IPR005517">
    <property type="entry name" value="Transl_elong_EFG/EF2_IV"/>
</dbReference>
<dbReference type="GO" id="GO:0003746">
    <property type="term" value="F:translation elongation factor activity"/>
    <property type="evidence" value="ECO:0007669"/>
    <property type="project" value="UniProtKB-KW"/>
</dbReference>
<dbReference type="InterPro" id="IPR027417">
    <property type="entry name" value="P-loop_NTPase"/>
</dbReference>
<sequence length="822" mass="90529">MCSGIEHSCIRNVALLGGEAGRRGIQRVLEGSIHSSDRPAFSLSNTIERLNVVQVPSDLPAEIISTLRLVDGAVLVVDVFDEVQVKQGHRLLCYALAEGVEPVLFLEGLERIFTKVSEARRSAYTRLAAVVSSFNHILSSFTTTSSQPREQHPMLELNPSSQSPSVIFGSSLHEWGFTLRQFAARYASRTSVSFEKMLERLWSSAGFDKYVLEPIQRIYDAKEDAAELQRLLEKLEISVPQQGFMDHPQEVALQAFLPLQKTIVETVVQHIPPRSPDPSFPDTTEDDLVVYASQIVRGSWLGAPNPETLCALARVVSGTLRVGEKIRLFSMGNSTDACDALLGMEPRELRRRPGHLLTVGELLALDGTPIPDGVCPAGNLVYIPDIERAVVAQERQYSPGHTGFCGITAPQSPHLEYLSSTDAQIRFGLPPTSTPPIIHVSVEPQSPADLPQLVEALKALSLVFPRTQVRVNEIGEHTICGADEEVVREAIEILQRSRQVELVVSKPRVSYRETVTAPSSAVPLSRSPNRKQRVRAVADPLDDDTLALLQSPIHHFDPAFADQSVEIGQKKQSIARRLQVDAFSKIWQFSPDYTNVFVNTCDDVPSFDALKQAAHSSFGWVVREGVLAEEPMRGVKIALLDYVVDTNQSGVLRRNGQMIPLIRRVLYAACLLAQPALQEPMYILDVPASLQAYHDQLDLPGLVPVDGDHQTRLKFRIPARECLGLVSRIQGEHGDARVELSFAGWQTLDGSPLEAGTESARVVRELRQRKGMKLSIPDLRDKNTSCTVPAVAPSVRTLVQTRTRTPTPLFAARPALIAFGGP</sequence>
<keyword evidence="4" id="KW-0648">Protein biosynthesis</keyword>
<evidence type="ECO:0000256" key="2">
    <source>
        <dbReference type="ARBA" id="ARBA00023134"/>
    </source>
</evidence>
<dbReference type="InterPro" id="IPR020568">
    <property type="entry name" value="Ribosomal_Su5_D2-typ_SF"/>
</dbReference>
<dbReference type="SMART" id="SM00889">
    <property type="entry name" value="EFG_IV"/>
    <property type="match status" value="1"/>
</dbReference>
<dbReference type="Gene3D" id="3.30.70.240">
    <property type="match status" value="1"/>
</dbReference>
<dbReference type="Gene3D" id="3.30.70.870">
    <property type="entry name" value="Elongation Factor G (Translational Gtpase), domain 3"/>
    <property type="match status" value="1"/>
</dbReference>
<protein>
    <submittedName>
        <fullName evidence="4">Eukaryotic translation elongation factor 2</fullName>
    </submittedName>
</protein>
<dbReference type="SUPFAM" id="SSF54980">
    <property type="entry name" value="EF-G C-terminal domain-like"/>
    <property type="match status" value="1"/>
</dbReference>
<dbReference type="Gene3D" id="2.40.30.10">
    <property type="entry name" value="Translation factors"/>
    <property type="match status" value="1"/>
</dbReference>
<keyword evidence="2" id="KW-0342">GTP-binding</keyword>
<dbReference type="EMBL" id="DF849869">
    <property type="protein sequence ID" value="GAT59536.1"/>
    <property type="molecule type" value="Genomic_DNA"/>
</dbReference>
<dbReference type="Gene3D" id="3.30.230.10">
    <property type="match status" value="1"/>
</dbReference>
<reference evidence="4" key="1">
    <citation type="submission" date="2014-09" db="EMBL/GenBank/DDBJ databases">
        <title>Genome sequence of the luminous mushroom Mycena chlorophos for searching fungal bioluminescence genes.</title>
        <authorList>
            <person name="Tanaka Y."/>
            <person name="Kasuga D."/>
            <person name="Oba Y."/>
            <person name="Hase S."/>
            <person name="Sato K."/>
            <person name="Oba Y."/>
            <person name="Sakakibara Y."/>
        </authorList>
    </citation>
    <scope>NUCLEOTIDE SEQUENCE</scope>
</reference>
<dbReference type="SUPFAM" id="SSF52540">
    <property type="entry name" value="P-loop containing nucleoside triphosphate hydrolases"/>
    <property type="match status" value="1"/>
</dbReference>
<dbReference type="PANTHER" id="PTHR42908:SF3">
    <property type="entry name" value="ELONGATION FACTOR-LIKE GTPASE 1"/>
    <property type="match status" value="1"/>
</dbReference>
<dbReference type="Gene3D" id="3.40.50.300">
    <property type="entry name" value="P-loop containing nucleotide triphosphate hydrolases"/>
    <property type="match status" value="1"/>
</dbReference>
<evidence type="ECO:0000259" key="3">
    <source>
        <dbReference type="SMART" id="SM00889"/>
    </source>
</evidence>
<dbReference type="CDD" id="cd01681">
    <property type="entry name" value="aeEF2_snRNP_like_IV"/>
    <property type="match status" value="1"/>
</dbReference>
<dbReference type="Proteomes" id="UP000815677">
    <property type="component" value="Unassembled WGS sequence"/>
</dbReference>
<feature type="domain" description="Translation elongation factor EFG/EF2" evidence="3">
    <location>
        <begin position="563"/>
        <end position="674"/>
    </location>
</feature>
<keyword evidence="4" id="KW-0251">Elongation factor</keyword>
<evidence type="ECO:0000313" key="5">
    <source>
        <dbReference type="Proteomes" id="UP000815677"/>
    </source>
</evidence>
<evidence type="ECO:0000256" key="1">
    <source>
        <dbReference type="ARBA" id="ARBA00022741"/>
    </source>
</evidence>
<dbReference type="SUPFAM" id="SSF54211">
    <property type="entry name" value="Ribosomal protein S5 domain 2-like"/>
    <property type="match status" value="1"/>
</dbReference>
<dbReference type="InterPro" id="IPR014721">
    <property type="entry name" value="Ribsml_uS5_D2-typ_fold_subgr"/>
</dbReference>
<dbReference type="InterPro" id="IPR035647">
    <property type="entry name" value="EFG_III/V"/>
</dbReference>
<accession>A0ABQ0M8C0</accession>
<dbReference type="Pfam" id="PF03764">
    <property type="entry name" value="EFG_IV"/>
    <property type="match status" value="1"/>
</dbReference>
<dbReference type="InterPro" id="IPR009000">
    <property type="entry name" value="Transl_B-barrel_sf"/>
</dbReference>
<organism evidence="4 5">
    <name type="scientific">Mycena chlorophos</name>
    <name type="common">Agaric fungus</name>
    <name type="synonym">Agaricus chlorophos</name>
    <dbReference type="NCBI Taxonomy" id="658473"/>
    <lineage>
        <taxon>Eukaryota</taxon>
        <taxon>Fungi</taxon>
        <taxon>Dikarya</taxon>
        <taxon>Basidiomycota</taxon>
        <taxon>Agaricomycotina</taxon>
        <taxon>Agaricomycetes</taxon>
        <taxon>Agaricomycetidae</taxon>
        <taxon>Agaricales</taxon>
        <taxon>Marasmiineae</taxon>
        <taxon>Mycenaceae</taxon>
        <taxon>Mycena</taxon>
    </lineage>
</organism>
<keyword evidence="1" id="KW-0547">Nucleotide-binding</keyword>
<name>A0ABQ0M8C0_MYCCL</name>
<proteinExistence type="predicted"/>
<gene>
    <name evidence="4" type="ORF">MCHLO_15811</name>
</gene>
<keyword evidence="5" id="KW-1185">Reference proteome</keyword>
<dbReference type="SUPFAM" id="SSF50447">
    <property type="entry name" value="Translation proteins"/>
    <property type="match status" value="1"/>
</dbReference>
<evidence type="ECO:0000313" key="4">
    <source>
        <dbReference type="EMBL" id="GAT59536.1"/>
    </source>
</evidence>